<comment type="caution">
    <text evidence="4">The sequence shown here is derived from an EMBL/GenBank/DDBJ whole genome shotgun (WGS) entry which is preliminary data.</text>
</comment>
<dbReference type="Pfam" id="PF04972">
    <property type="entry name" value="BON"/>
    <property type="match status" value="1"/>
</dbReference>
<evidence type="ECO:0000313" key="5">
    <source>
        <dbReference type="Proteomes" id="UP000031532"/>
    </source>
</evidence>
<dbReference type="PROSITE" id="PS50914">
    <property type="entry name" value="BON"/>
    <property type="match status" value="1"/>
</dbReference>
<keyword evidence="2" id="KW-0732">Signal</keyword>
<dbReference type="AlphaFoldDB" id="A0A9X5E4U8"/>
<dbReference type="PROSITE" id="PS51257">
    <property type="entry name" value="PROKAR_LIPOPROTEIN"/>
    <property type="match status" value="1"/>
</dbReference>
<reference evidence="4 5" key="1">
    <citation type="journal article" date="2015" name="Genome Announc.">
        <title>Draft Genome Sequence of the Terrestrial Cyanobacterium Scytonema millei VB511283, Isolated from Eastern India.</title>
        <authorList>
            <person name="Sen D."/>
            <person name="Chandrababunaidu M.M."/>
            <person name="Singh D."/>
            <person name="Sanghi N."/>
            <person name="Ghorai A."/>
            <person name="Mishra G.P."/>
            <person name="Madduluri M."/>
            <person name="Adhikary S.P."/>
            <person name="Tripathy S."/>
        </authorList>
    </citation>
    <scope>NUCLEOTIDE SEQUENCE [LARGE SCALE GENOMIC DNA]</scope>
    <source>
        <strain evidence="4 5">VB511283</strain>
    </source>
</reference>
<protein>
    <submittedName>
        <fullName evidence="4">BON domain-containing protein</fullName>
    </submittedName>
</protein>
<dbReference type="InterPro" id="IPR007055">
    <property type="entry name" value="BON_dom"/>
</dbReference>
<feature type="chain" id="PRO_5040890852" evidence="2">
    <location>
        <begin position="23"/>
        <end position="157"/>
    </location>
</feature>
<gene>
    <name evidence="4" type="ORF">QH73_0012105</name>
</gene>
<keyword evidence="5" id="KW-1185">Reference proteome</keyword>
<evidence type="ECO:0000256" key="1">
    <source>
        <dbReference type="SAM" id="MobiDB-lite"/>
    </source>
</evidence>
<dbReference type="RefSeq" id="WP_015155925.1">
    <property type="nucleotide sequence ID" value="NZ_JTJC03000003.1"/>
</dbReference>
<proteinExistence type="predicted"/>
<accession>A0A9X5E4U8</accession>
<name>A0A9X5E4U8_9CYAN</name>
<feature type="region of interest" description="Disordered" evidence="1">
    <location>
        <begin position="26"/>
        <end position="91"/>
    </location>
</feature>
<feature type="domain" description="BON" evidence="3">
    <location>
        <begin position="84"/>
        <end position="150"/>
    </location>
</feature>
<feature type="compositionally biased region" description="Basic and acidic residues" evidence="1">
    <location>
        <begin position="82"/>
        <end position="91"/>
    </location>
</feature>
<evidence type="ECO:0000259" key="3">
    <source>
        <dbReference type="PROSITE" id="PS50914"/>
    </source>
</evidence>
<dbReference type="OrthoDB" id="456897at2"/>
<evidence type="ECO:0000313" key="4">
    <source>
        <dbReference type="EMBL" id="NHC35390.1"/>
    </source>
</evidence>
<feature type="signal peptide" evidence="2">
    <location>
        <begin position="1"/>
        <end position="22"/>
    </location>
</feature>
<sequence>MKRLFPLLLGGFIALGAFGCEAGVEKTSTEAPNSANQTGEVADTETAKQNQEDATDEIRRKQLDADIRAREQRNNATGGDAQRADADLESEVRSKLEANLPASQLAVEAEDGAVKVSGTVPTQEQLDRIEPLAREIKGVQQVSVNAQVAPAQQKPES</sequence>
<feature type="compositionally biased region" description="Polar residues" evidence="1">
    <location>
        <begin position="29"/>
        <end position="39"/>
    </location>
</feature>
<dbReference type="Proteomes" id="UP000031532">
    <property type="component" value="Unassembled WGS sequence"/>
</dbReference>
<dbReference type="Gene3D" id="3.30.1340.30">
    <property type="match status" value="1"/>
</dbReference>
<feature type="compositionally biased region" description="Basic and acidic residues" evidence="1">
    <location>
        <begin position="56"/>
        <end position="73"/>
    </location>
</feature>
<dbReference type="EMBL" id="JTJC03000003">
    <property type="protein sequence ID" value="NHC35390.1"/>
    <property type="molecule type" value="Genomic_DNA"/>
</dbReference>
<organism evidence="4 5">
    <name type="scientific">Scytonema millei VB511283</name>
    <dbReference type="NCBI Taxonomy" id="1245923"/>
    <lineage>
        <taxon>Bacteria</taxon>
        <taxon>Bacillati</taxon>
        <taxon>Cyanobacteriota</taxon>
        <taxon>Cyanophyceae</taxon>
        <taxon>Nostocales</taxon>
        <taxon>Scytonemataceae</taxon>
        <taxon>Scytonema</taxon>
    </lineage>
</organism>
<evidence type="ECO:0000256" key="2">
    <source>
        <dbReference type="SAM" id="SignalP"/>
    </source>
</evidence>